<dbReference type="VEuPathDB" id="VectorBase:ISCI001720"/>
<evidence type="ECO:0000313" key="2">
    <source>
        <dbReference type="EMBL" id="EEC01740.1"/>
    </source>
</evidence>
<sequence>MSAICNGAGLLNRTLSWRVWVPLSRLTYAVYLIHPIVLFFQFWTIRERIYGSHLTMIYLYLGNMAFNIGMAVPFYLCFEAPFRSIAKDSLEKLLGCSLRQRKTSTSAARCDGAKKACESSSNAILDMTTRNGDVAAKMTAATVHL</sequence>
<dbReference type="PANTHER" id="PTHR11161">
    <property type="entry name" value="O-ACYLTRANSFERASE"/>
    <property type="match status" value="1"/>
</dbReference>
<keyword evidence="1" id="KW-0812">Transmembrane</keyword>
<proteinExistence type="predicted"/>
<feature type="transmembrane region" description="Helical" evidence="1">
    <location>
        <begin position="26"/>
        <end position="45"/>
    </location>
</feature>
<dbReference type="Proteomes" id="UP000001555">
    <property type="component" value="Unassembled WGS sequence"/>
</dbReference>
<accession>B7P568</accession>
<evidence type="ECO:0008006" key="5">
    <source>
        <dbReference type="Google" id="ProtNLM"/>
    </source>
</evidence>
<dbReference type="EMBL" id="DS639537">
    <property type="protein sequence ID" value="EEC01740.1"/>
    <property type="molecule type" value="Genomic_DNA"/>
</dbReference>
<keyword evidence="1" id="KW-0472">Membrane</keyword>
<dbReference type="PaxDb" id="6945-B7P568"/>
<dbReference type="VEuPathDB" id="VectorBase:ISCP_028908"/>
<keyword evidence="1" id="KW-1133">Transmembrane helix</keyword>
<reference evidence="3" key="2">
    <citation type="submission" date="2020-05" db="UniProtKB">
        <authorList>
            <consortium name="EnsemblMetazoa"/>
        </authorList>
    </citation>
    <scope>IDENTIFICATION</scope>
    <source>
        <strain evidence="3">wikel</strain>
    </source>
</reference>
<feature type="transmembrane region" description="Helical" evidence="1">
    <location>
        <begin position="57"/>
        <end position="76"/>
    </location>
</feature>
<dbReference type="InParanoid" id="B7P568"/>
<dbReference type="OrthoDB" id="4794873at2759"/>
<gene>
    <name evidence="2" type="ORF">IscW_ISCW001720</name>
</gene>
<name>B7P568_IXOSC</name>
<dbReference type="EMBL" id="ABJB010230890">
    <property type="status" value="NOT_ANNOTATED_CDS"/>
    <property type="molecule type" value="Genomic_DNA"/>
</dbReference>
<dbReference type="PANTHER" id="PTHR11161:SF0">
    <property type="entry name" value="O-ACYLTRANSFERASE LIKE PROTEIN"/>
    <property type="match status" value="1"/>
</dbReference>
<evidence type="ECO:0000313" key="3">
    <source>
        <dbReference type="EnsemblMetazoa" id="ISCW001720-PA"/>
    </source>
</evidence>
<dbReference type="InterPro" id="IPR052728">
    <property type="entry name" value="O2_lipid_transport_reg"/>
</dbReference>
<evidence type="ECO:0000313" key="4">
    <source>
        <dbReference type="Proteomes" id="UP000001555"/>
    </source>
</evidence>
<keyword evidence="4" id="KW-1185">Reference proteome</keyword>
<organism>
    <name type="scientific">Ixodes scapularis</name>
    <name type="common">Black-legged tick</name>
    <name type="synonym">Deer tick</name>
    <dbReference type="NCBI Taxonomy" id="6945"/>
    <lineage>
        <taxon>Eukaryota</taxon>
        <taxon>Metazoa</taxon>
        <taxon>Ecdysozoa</taxon>
        <taxon>Arthropoda</taxon>
        <taxon>Chelicerata</taxon>
        <taxon>Arachnida</taxon>
        <taxon>Acari</taxon>
        <taxon>Parasitiformes</taxon>
        <taxon>Ixodida</taxon>
        <taxon>Ixodoidea</taxon>
        <taxon>Ixodidae</taxon>
        <taxon>Ixodinae</taxon>
        <taxon>Ixodes</taxon>
    </lineage>
</organism>
<dbReference type="AlphaFoldDB" id="B7P568"/>
<protein>
    <recommendedName>
        <fullName evidence="5">Nose resistant to fluoxetine protein 6-like</fullName>
    </recommendedName>
</protein>
<dbReference type="EMBL" id="ABJB010587968">
    <property type="status" value="NOT_ANNOTATED_CDS"/>
    <property type="molecule type" value="Genomic_DNA"/>
</dbReference>
<dbReference type="EnsemblMetazoa" id="ISCW001720-RA">
    <property type="protein sequence ID" value="ISCW001720-PA"/>
    <property type="gene ID" value="ISCW001720"/>
</dbReference>
<reference evidence="2 4" key="1">
    <citation type="submission" date="2008-03" db="EMBL/GenBank/DDBJ databases">
        <title>Annotation of Ixodes scapularis.</title>
        <authorList>
            <consortium name="Ixodes scapularis Genome Project Consortium"/>
            <person name="Caler E."/>
            <person name="Hannick L.I."/>
            <person name="Bidwell S."/>
            <person name="Joardar V."/>
            <person name="Thiagarajan M."/>
            <person name="Amedeo P."/>
            <person name="Galinsky K.J."/>
            <person name="Schobel S."/>
            <person name="Inman J."/>
            <person name="Hostetler J."/>
            <person name="Miller J."/>
            <person name="Hammond M."/>
            <person name="Megy K."/>
            <person name="Lawson D."/>
            <person name="Kodira C."/>
            <person name="Sutton G."/>
            <person name="Meyer J."/>
            <person name="Hill C.A."/>
            <person name="Birren B."/>
            <person name="Nene V."/>
            <person name="Collins F."/>
            <person name="Alarcon-Chaidez F."/>
            <person name="Wikel S."/>
            <person name="Strausberg R."/>
        </authorList>
    </citation>
    <scope>NUCLEOTIDE SEQUENCE [LARGE SCALE GENOMIC DNA]</scope>
    <source>
        <strain evidence="4">Wikel</strain>
        <strain evidence="2">Wikel colony</strain>
    </source>
</reference>
<dbReference type="HOGENOM" id="CLU_1788978_0_0_1"/>
<dbReference type="VEuPathDB" id="VectorBase:ISCW001720"/>
<evidence type="ECO:0000256" key="1">
    <source>
        <dbReference type="SAM" id="Phobius"/>
    </source>
</evidence>